<dbReference type="Pfam" id="PF03372">
    <property type="entry name" value="Exo_endo_phos"/>
    <property type="match status" value="1"/>
</dbReference>
<name>A0AAE1GDY7_PETCI</name>
<comment type="similarity">
    <text evidence="1">Belongs to the neutral sphingomyelinase family.</text>
</comment>
<keyword evidence="4" id="KW-0812">Transmembrane</keyword>
<dbReference type="Gene3D" id="3.60.10.10">
    <property type="entry name" value="Endonuclease/exonuclease/phosphatase"/>
    <property type="match status" value="1"/>
</dbReference>
<evidence type="ECO:0000256" key="1">
    <source>
        <dbReference type="ARBA" id="ARBA00006335"/>
    </source>
</evidence>
<evidence type="ECO:0000313" key="7">
    <source>
        <dbReference type="Proteomes" id="UP001286313"/>
    </source>
</evidence>
<feature type="region of interest" description="Disordered" evidence="3">
    <location>
        <begin position="490"/>
        <end position="510"/>
    </location>
</feature>
<organism evidence="6 7">
    <name type="scientific">Petrolisthes cinctipes</name>
    <name type="common">Flat porcelain crab</name>
    <dbReference type="NCBI Taxonomy" id="88211"/>
    <lineage>
        <taxon>Eukaryota</taxon>
        <taxon>Metazoa</taxon>
        <taxon>Ecdysozoa</taxon>
        <taxon>Arthropoda</taxon>
        <taxon>Crustacea</taxon>
        <taxon>Multicrustacea</taxon>
        <taxon>Malacostraca</taxon>
        <taxon>Eumalacostraca</taxon>
        <taxon>Eucarida</taxon>
        <taxon>Decapoda</taxon>
        <taxon>Pleocyemata</taxon>
        <taxon>Anomura</taxon>
        <taxon>Galatheoidea</taxon>
        <taxon>Porcellanidae</taxon>
        <taxon>Petrolisthes</taxon>
    </lineage>
</organism>
<dbReference type="GO" id="GO:0004767">
    <property type="term" value="F:sphingomyelin phosphodiesterase activity"/>
    <property type="evidence" value="ECO:0007669"/>
    <property type="project" value="UniProtKB-EC"/>
</dbReference>
<gene>
    <name evidence="6" type="ORF">Pcinc_005922</name>
</gene>
<evidence type="ECO:0000256" key="4">
    <source>
        <dbReference type="SAM" id="Phobius"/>
    </source>
</evidence>
<feature type="domain" description="Endonuclease/exonuclease/phosphatase" evidence="5">
    <location>
        <begin position="177"/>
        <end position="380"/>
    </location>
</feature>
<dbReference type="EMBL" id="JAWQEG010000441">
    <property type="protein sequence ID" value="KAK3890116.1"/>
    <property type="molecule type" value="Genomic_DNA"/>
</dbReference>
<dbReference type="PANTHER" id="PTHR16320">
    <property type="entry name" value="SPHINGOMYELINASE FAMILY MEMBER"/>
    <property type="match status" value="1"/>
</dbReference>
<dbReference type="InterPro" id="IPR038772">
    <property type="entry name" value="Sph/SMPD2-like"/>
</dbReference>
<protein>
    <recommendedName>
        <fullName evidence="2">sphingomyelin phosphodiesterase</fullName>
        <ecNumber evidence="2">3.1.4.12</ecNumber>
    </recommendedName>
</protein>
<keyword evidence="7" id="KW-1185">Reference proteome</keyword>
<evidence type="ECO:0000259" key="5">
    <source>
        <dbReference type="Pfam" id="PF03372"/>
    </source>
</evidence>
<feature type="transmembrane region" description="Helical" evidence="4">
    <location>
        <begin position="35"/>
        <end position="58"/>
    </location>
</feature>
<evidence type="ECO:0000256" key="2">
    <source>
        <dbReference type="ARBA" id="ARBA00012369"/>
    </source>
</evidence>
<evidence type="ECO:0000256" key="3">
    <source>
        <dbReference type="SAM" id="MobiDB-lite"/>
    </source>
</evidence>
<keyword evidence="4" id="KW-0472">Membrane</keyword>
<comment type="caution">
    <text evidence="6">The sequence shown here is derived from an EMBL/GenBank/DDBJ whole genome shotgun (WGS) entry which is preliminary data.</text>
</comment>
<dbReference type="Proteomes" id="UP001286313">
    <property type="component" value="Unassembled WGS sequence"/>
</dbReference>
<sequence>MPGGDMGMQRSRYTWIVPKGVDLVSNLLTQPFQHIFSLTLSCYIITTFDTCTFLHLFLRFAVIGPLLGILALVLLPVATAGFLLWILLNHFGASNIQPFRLTTPDEGDGENSMFSSECPQRFTFMSANVICVPEFIVRINNVRNVYWRMKEIARRFLKQNRDLNIPNLLNHVQEEKLIQDKLPEVDVMMLQEVSDWWANYSLVSSLTALYPYIIYDVGVHSFGTNCFLMGSGLFLASRYPVLAVNFHPYHNILHYGHLVSIGVLTAKLDLGTVPGKDGEELRGVGYVSNTHTQAYQGKKMVIARQLTELQEAVRQFISETHNPDKEVIIFSVVGGDFNFDNMSPGDRPTRIHPLFTEYEDPCRECEGEDKHWAVGTEHRQRQLSHPAVSNPTIFKHILMNKVERRKFIIDADILEQTSDLMYSSPKIDPATGELMDVMGGGGRRIDLLLLRAGDRVRLASYWFLTTIASLSDHLPVAMMVERIDEDQCWKEQERRGSDSMNDDRALQGME</sequence>
<dbReference type="PANTHER" id="PTHR16320:SF1">
    <property type="entry name" value="SPHINGOMYELINASE DDB_G0288017"/>
    <property type="match status" value="1"/>
</dbReference>
<feature type="transmembrane region" description="Helical" evidence="4">
    <location>
        <begin position="65"/>
        <end position="88"/>
    </location>
</feature>
<dbReference type="AlphaFoldDB" id="A0AAE1GDY7"/>
<dbReference type="SUPFAM" id="SSF56219">
    <property type="entry name" value="DNase I-like"/>
    <property type="match status" value="1"/>
</dbReference>
<dbReference type="GO" id="GO:0005737">
    <property type="term" value="C:cytoplasm"/>
    <property type="evidence" value="ECO:0007669"/>
    <property type="project" value="TreeGrafter"/>
</dbReference>
<reference evidence="6" key="1">
    <citation type="submission" date="2023-10" db="EMBL/GenBank/DDBJ databases">
        <title>Genome assemblies of two species of porcelain crab, Petrolisthes cinctipes and Petrolisthes manimaculis (Anomura: Porcellanidae).</title>
        <authorList>
            <person name="Angst P."/>
        </authorList>
    </citation>
    <scope>NUCLEOTIDE SEQUENCE</scope>
    <source>
        <strain evidence="6">PB745_01</strain>
        <tissue evidence="6">Gill</tissue>
    </source>
</reference>
<proteinExistence type="inferred from homology"/>
<keyword evidence="4" id="KW-1133">Transmembrane helix</keyword>
<dbReference type="EC" id="3.1.4.12" evidence="2"/>
<dbReference type="InterPro" id="IPR005135">
    <property type="entry name" value="Endo/exonuclease/phosphatase"/>
</dbReference>
<accession>A0AAE1GDY7</accession>
<evidence type="ECO:0000313" key="6">
    <source>
        <dbReference type="EMBL" id="KAK3890116.1"/>
    </source>
</evidence>
<dbReference type="InterPro" id="IPR036691">
    <property type="entry name" value="Endo/exonu/phosph_ase_sf"/>
</dbReference>